<comment type="caution">
    <text evidence="1">The sequence shown here is derived from an EMBL/GenBank/DDBJ whole genome shotgun (WGS) entry which is preliminary data.</text>
</comment>
<accession>A0ACA9LCP1</accession>
<gene>
    <name evidence="1" type="ORF">ACOLOM_LOCUS3762</name>
</gene>
<reference evidence="1" key="1">
    <citation type="submission" date="2021-06" db="EMBL/GenBank/DDBJ databases">
        <authorList>
            <person name="Kallberg Y."/>
            <person name="Tangrot J."/>
            <person name="Rosling A."/>
        </authorList>
    </citation>
    <scope>NUCLEOTIDE SEQUENCE</scope>
    <source>
        <strain evidence="1">CL356</strain>
    </source>
</reference>
<evidence type="ECO:0000313" key="1">
    <source>
        <dbReference type="EMBL" id="CAG8523502.1"/>
    </source>
</evidence>
<name>A0ACA9LCP1_9GLOM</name>
<dbReference type="EMBL" id="CAJVPT010005753">
    <property type="protein sequence ID" value="CAG8523502.1"/>
    <property type="molecule type" value="Genomic_DNA"/>
</dbReference>
<organism evidence="1 2">
    <name type="scientific">Acaulospora colombiana</name>
    <dbReference type="NCBI Taxonomy" id="27376"/>
    <lineage>
        <taxon>Eukaryota</taxon>
        <taxon>Fungi</taxon>
        <taxon>Fungi incertae sedis</taxon>
        <taxon>Mucoromycota</taxon>
        <taxon>Glomeromycotina</taxon>
        <taxon>Glomeromycetes</taxon>
        <taxon>Diversisporales</taxon>
        <taxon>Acaulosporaceae</taxon>
        <taxon>Acaulospora</taxon>
    </lineage>
</organism>
<sequence>MIKYGNVKAAIYLQRYKYSFIQSSREKITASDYYNDNGKEMGDYARETLPDA</sequence>
<evidence type="ECO:0000313" key="2">
    <source>
        <dbReference type="Proteomes" id="UP000789525"/>
    </source>
</evidence>
<proteinExistence type="predicted"/>
<keyword evidence="2" id="KW-1185">Reference proteome</keyword>
<dbReference type="Proteomes" id="UP000789525">
    <property type="component" value="Unassembled WGS sequence"/>
</dbReference>
<protein>
    <submittedName>
        <fullName evidence="1">6896_t:CDS:1</fullName>
    </submittedName>
</protein>